<dbReference type="EMBL" id="JAUNZN010000015">
    <property type="protein sequence ID" value="KAK4812137.1"/>
    <property type="molecule type" value="Genomic_DNA"/>
</dbReference>
<evidence type="ECO:0000313" key="1">
    <source>
        <dbReference type="EMBL" id="KAK4812137.1"/>
    </source>
</evidence>
<proteinExistence type="predicted"/>
<accession>A0AAN7NB71</accession>
<evidence type="ECO:0000313" key="2">
    <source>
        <dbReference type="Proteomes" id="UP001333110"/>
    </source>
</evidence>
<gene>
    <name evidence="1" type="ORF">QYF61_000978</name>
</gene>
<name>A0AAN7NB71_MYCAM</name>
<keyword evidence="2" id="KW-1185">Reference proteome</keyword>
<comment type="caution">
    <text evidence="1">The sequence shown here is derived from an EMBL/GenBank/DDBJ whole genome shotgun (WGS) entry which is preliminary data.</text>
</comment>
<dbReference type="AlphaFoldDB" id="A0AAN7NB71"/>
<organism evidence="1 2">
    <name type="scientific">Mycteria americana</name>
    <name type="common">Wood stork</name>
    <dbReference type="NCBI Taxonomy" id="33587"/>
    <lineage>
        <taxon>Eukaryota</taxon>
        <taxon>Metazoa</taxon>
        <taxon>Chordata</taxon>
        <taxon>Craniata</taxon>
        <taxon>Vertebrata</taxon>
        <taxon>Euteleostomi</taxon>
        <taxon>Archelosauria</taxon>
        <taxon>Archosauria</taxon>
        <taxon>Dinosauria</taxon>
        <taxon>Saurischia</taxon>
        <taxon>Theropoda</taxon>
        <taxon>Coelurosauria</taxon>
        <taxon>Aves</taxon>
        <taxon>Neognathae</taxon>
        <taxon>Neoaves</taxon>
        <taxon>Aequornithes</taxon>
        <taxon>Ciconiiformes</taxon>
        <taxon>Ciconiidae</taxon>
        <taxon>Mycteria</taxon>
    </lineage>
</organism>
<protein>
    <submittedName>
        <fullName evidence="1">Uncharacterized protein</fullName>
    </submittedName>
</protein>
<sequence>MDEKLDMSRQRALAAQKANRILGCMKSSVGSRSREGILPLCSALVRPCTAPAVLPPALGSPAQEGHGAVVRVQRRATKMMQGLEHLSCEDRRRGLGLSSLEKRRLWGDLIAAFQYLKGAYREDGDRLFSKACCERTRSDGFKLREGRFRPDLRKKFFTMRVVRHWHRLPREVVEALSLGTFKVRLDGTLSNLVQLKMSLLLQGGWTRWPVKVPSNPKHSVIPGEGIVMCEEPCSASCVPPQYSCVLFFSRLQTV</sequence>
<dbReference type="PANTHER" id="PTHR33332">
    <property type="entry name" value="REVERSE TRANSCRIPTASE DOMAIN-CONTAINING PROTEIN"/>
    <property type="match status" value="1"/>
</dbReference>
<reference evidence="1 2" key="1">
    <citation type="journal article" date="2023" name="J. Hered.">
        <title>Chromosome-level genome of the wood stork (Mycteria americana) provides insight into avian chromosome evolution.</title>
        <authorList>
            <person name="Flamio R. Jr."/>
            <person name="Ramstad K.M."/>
        </authorList>
    </citation>
    <scope>NUCLEOTIDE SEQUENCE [LARGE SCALE GENOMIC DNA]</scope>
    <source>
        <strain evidence="1">JAX WOST 10</strain>
    </source>
</reference>
<dbReference type="Proteomes" id="UP001333110">
    <property type="component" value="Unassembled WGS sequence"/>
</dbReference>